<keyword evidence="6" id="KW-0560">Oxidoreductase</keyword>
<keyword evidence="9" id="KW-1185">Reference proteome</keyword>
<accession>A0ABX0HD76</accession>
<evidence type="ECO:0000313" key="8">
    <source>
        <dbReference type="EMBL" id="NHE59679.1"/>
    </source>
</evidence>
<keyword evidence="4" id="KW-0288">FMN</keyword>
<evidence type="ECO:0000256" key="4">
    <source>
        <dbReference type="ARBA" id="ARBA00022643"/>
    </source>
</evidence>
<evidence type="ECO:0000256" key="3">
    <source>
        <dbReference type="ARBA" id="ARBA00022630"/>
    </source>
</evidence>
<evidence type="ECO:0000256" key="2">
    <source>
        <dbReference type="ARBA" id="ARBA00007118"/>
    </source>
</evidence>
<organism evidence="8 9">
    <name type="scientific">Cyclobacterium plantarum</name>
    <dbReference type="NCBI Taxonomy" id="2716263"/>
    <lineage>
        <taxon>Bacteria</taxon>
        <taxon>Pseudomonadati</taxon>
        <taxon>Bacteroidota</taxon>
        <taxon>Cytophagia</taxon>
        <taxon>Cytophagales</taxon>
        <taxon>Cyclobacteriaceae</taxon>
        <taxon>Cyclobacterium</taxon>
    </lineage>
</organism>
<keyword evidence="3" id="KW-0285">Flavoprotein</keyword>
<sequence>MNLLDKLNWRYATKVFDPTMKVSEEDLNFLKEAIRLSVSSYGLQMYKVLIIENPEIRKELRKASWDQAQITDSSHLFVFCNYTKNHDQQVDNYIQLVIDTQKTVNIQGLKKYGESIKSSIGNMTTEARKSWEEKQTYLALNNLIVACADRQIDACPMEGFDKQEYNRLLGLDEMGLNASVIAAVGYRSNKDETKERKKVRKSIKELFLTAE</sequence>
<dbReference type="PANTHER" id="PTHR43673">
    <property type="entry name" value="NAD(P)H NITROREDUCTASE YDGI-RELATED"/>
    <property type="match status" value="1"/>
</dbReference>
<dbReference type="Proteomes" id="UP000649799">
    <property type="component" value="Unassembled WGS sequence"/>
</dbReference>
<keyword evidence="5" id="KW-0521">NADP</keyword>
<reference evidence="8 9" key="1">
    <citation type="submission" date="2020-03" db="EMBL/GenBank/DDBJ databases">
        <title>Cyclobacterium plantarum sp. nov., a marine bacterium isolated from a coastal-marine wetland.</title>
        <authorList>
            <person name="Sanchez-Porro C."/>
            <person name="Ventosa A."/>
            <person name="Amoozegar M."/>
        </authorList>
    </citation>
    <scope>NUCLEOTIDE SEQUENCE [LARGE SCALE GENOMIC DNA]</scope>
    <source>
        <strain evidence="8 9">GBPx2</strain>
    </source>
</reference>
<dbReference type="InterPro" id="IPR033878">
    <property type="entry name" value="NfsB-like"/>
</dbReference>
<dbReference type="RefSeq" id="WP_166151308.1">
    <property type="nucleotide sequence ID" value="NZ_JAANYN010000016.1"/>
</dbReference>
<name>A0ABX0HD76_9BACT</name>
<evidence type="ECO:0000259" key="7">
    <source>
        <dbReference type="Pfam" id="PF00881"/>
    </source>
</evidence>
<evidence type="ECO:0000313" key="9">
    <source>
        <dbReference type="Proteomes" id="UP000649799"/>
    </source>
</evidence>
<dbReference type="CDD" id="cd02149">
    <property type="entry name" value="NfsB-like"/>
    <property type="match status" value="1"/>
</dbReference>
<gene>
    <name evidence="8" type="ORF">G9Q97_22970</name>
</gene>
<evidence type="ECO:0000256" key="5">
    <source>
        <dbReference type="ARBA" id="ARBA00022857"/>
    </source>
</evidence>
<dbReference type="InterPro" id="IPR000415">
    <property type="entry name" value="Nitroreductase-like"/>
</dbReference>
<proteinExistence type="inferred from homology"/>
<comment type="similarity">
    <text evidence="2">Belongs to the nitroreductase family.</text>
</comment>
<dbReference type="SUPFAM" id="SSF55469">
    <property type="entry name" value="FMN-dependent nitroreductase-like"/>
    <property type="match status" value="1"/>
</dbReference>
<comment type="cofactor">
    <cofactor evidence="1">
        <name>FMN</name>
        <dbReference type="ChEBI" id="CHEBI:58210"/>
    </cofactor>
</comment>
<dbReference type="Pfam" id="PF00881">
    <property type="entry name" value="Nitroreductase"/>
    <property type="match status" value="1"/>
</dbReference>
<dbReference type="EMBL" id="JAANYN010000016">
    <property type="protein sequence ID" value="NHE59679.1"/>
    <property type="molecule type" value="Genomic_DNA"/>
</dbReference>
<protein>
    <submittedName>
        <fullName evidence="8">NAD(P)H-dependent oxidoreductase</fullName>
    </submittedName>
</protein>
<dbReference type="InterPro" id="IPR029479">
    <property type="entry name" value="Nitroreductase"/>
</dbReference>
<evidence type="ECO:0000256" key="6">
    <source>
        <dbReference type="ARBA" id="ARBA00023002"/>
    </source>
</evidence>
<dbReference type="PANTHER" id="PTHR43673:SF2">
    <property type="entry name" value="NITROREDUCTASE"/>
    <property type="match status" value="1"/>
</dbReference>
<comment type="caution">
    <text evidence="8">The sequence shown here is derived from an EMBL/GenBank/DDBJ whole genome shotgun (WGS) entry which is preliminary data.</text>
</comment>
<evidence type="ECO:0000256" key="1">
    <source>
        <dbReference type="ARBA" id="ARBA00001917"/>
    </source>
</evidence>
<dbReference type="Gene3D" id="3.40.109.10">
    <property type="entry name" value="NADH Oxidase"/>
    <property type="match status" value="1"/>
</dbReference>
<feature type="domain" description="Nitroreductase" evidence="7">
    <location>
        <begin position="8"/>
        <end position="186"/>
    </location>
</feature>